<keyword evidence="5" id="KW-0732">Signal</keyword>
<evidence type="ECO:0000256" key="4">
    <source>
        <dbReference type="SAM" id="MobiDB-lite"/>
    </source>
</evidence>
<feature type="repeat" description="WD" evidence="3">
    <location>
        <begin position="178"/>
        <end position="219"/>
    </location>
</feature>
<dbReference type="PROSITE" id="PS00678">
    <property type="entry name" value="WD_REPEATS_1"/>
    <property type="match status" value="2"/>
</dbReference>
<accession>A0A6C2YJP5</accession>
<dbReference type="InterPro" id="IPR015943">
    <property type="entry name" value="WD40/YVTN_repeat-like_dom_sf"/>
</dbReference>
<protein>
    <submittedName>
        <fullName evidence="6">Uncharacterized protein</fullName>
    </submittedName>
</protein>
<keyword evidence="7" id="KW-1185">Reference proteome</keyword>
<dbReference type="SUPFAM" id="SSF50998">
    <property type="entry name" value="Quinoprotein alcohol dehydrogenase-like"/>
    <property type="match status" value="1"/>
</dbReference>
<dbReference type="EMBL" id="LR586016">
    <property type="protein sequence ID" value="VIP01636.1"/>
    <property type="molecule type" value="Genomic_DNA"/>
</dbReference>
<dbReference type="KEGG" id="tim:GMBLW1_23240"/>
<dbReference type="PANTHER" id="PTHR19848:SF8">
    <property type="entry name" value="F-BOX AND WD REPEAT DOMAIN CONTAINING 7"/>
    <property type="match status" value="1"/>
</dbReference>
<dbReference type="Gene3D" id="2.60.120.380">
    <property type="match status" value="1"/>
</dbReference>
<evidence type="ECO:0000313" key="7">
    <source>
        <dbReference type="Proteomes" id="UP000464378"/>
    </source>
</evidence>
<dbReference type="PRINTS" id="PR00320">
    <property type="entry name" value="GPROTEINBRPT"/>
</dbReference>
<dbReference type="CDD" id="cd00200">
    <property type="entry name" value="WD40"/>
    <property type="match status" value="1"/>
</dbReference>
<name>A0A6C2YJP5_9BACT</name>
<dbReference type="RefSeq" id="WP_162656829.1">
    <property type="nucleotide sequence ID" value="NZ_LR593887.1"/>
</dbReference>
<evidence type="ECO:0000256" key="1">
    <source>
        <dbReference type="ARBA" id="ARBA00022574"/>
    </source>
</evidence>
<feature type="repeat" description="WD" evidence="3">
    <location>
        <begin position="220"/>
        <end position="252"/>
    </location>
</feature>
<dbReference type="InterPro" id="IPR001680">
    <property type="entry name" value="WD40_rpt"/>
</dbReference>
<evidence type="ECO:0000313" key="6">
    <source>
        <dbReference type="EMBL" id="VIP01636.1"/>
    </source>
</evidence>
<dbReference type="Pfam" id="PF00400">
    <property type="entry name" value="WD40"/>
    <property type="match status" value="3"/>
</dbReference>
<dbReference type="InterPro" id="IPR011047">
    <property type="entry name" value="Quinoprotein_ADH-like_sf"/>
</dbReference>
<keyword evidence="2" id="KW-0677">Repeat</keyword>
<dbReference type="Gene3D" id="2.130.10.10">
    <property type="entry name" value="YVTN repeat-like/Quinoprotein amine dehydrogenase"/>
    <property type="match status" value="3"/>
</dbReference>
<dbReference type="PROSITE" id="PS50294">
    <property type="entry name" value="WD_REPEATS_REGION"/>
    <property type="match status" value="3"/>
</dbReference>
<feature type="chain" id="PRO_5036383855" evidence="5">
    <location>
        <begin position="22"/>
        <end position="1096"/>
    </location>
</feature>
<dbReference type="PROSITE" id="PS50082">
    <property type="entry name" value="WD_REPEATS_2"/>
    <property type="match status" value="3"/>
</dbReference>
<dbReference type="EMBL" id="LR593887">
    <property type="protein sequence ID" value="VTR98996.1"/>
    <property type="molecule type" value="Genomic_DNA"/>
</dbReference>
<dbReference type="PANTHER" id="PTHR19848">
    <property type="entry name" value="WD40 REPEAT PROTEIN"/>
    <property type="match status" value="1"/>
</dbReference>
<reference evidence="6" key="1">
    <citation type="submission" date="2019-04" db="EMBL/GenBank/DDBJ databases">
        <authorList>
            <consortium name="Science for Life Laboratories"/>
        </authorList>
    </citation>
    <scope>NUCLEOTIDE SEQUENCE</scope>
    <source>
        <strain evidence="6">MBLW1</strain>
    </source>
</reference>
<evidence type="ECO:0000256" key="5">
    <source>
        <dbReference type="SAM" id="SignalP"/>
    </source>
</evidence>
<evidence type="ECO:0000256" key="3">
    <source>
        <dbReference type="PROSITE-ProRule" id="PRU00221"/>
    </source>
</evidence>
<sequence length="1096" mass="117051">MRALFLAGLAMLALAIPAVPAPQPLAPPNAPPNAPAKVPAAPITALAYRPDGGLLLVGTYGRILAVDPQSGRVLGHLAGLPQQVTAILFHPKGQSVAIACGEPGQRGELRFIDLPAPSATGTIETMLATTTRWTLPAAHRDRIPAIAFTPDGQLLATASYDRRIQLWDTASGKLIRTLTDHSDSVYDVAIDPTGKWLASVSADRAVKVWEIATGNRLYTLSDATDWLYAVRWTADGKRLVAAGVDRSLRIWEANGDGAKLVRSAFAHQGAVLQLLMGQSDASLFTVGEDKVIKRWSESTLAEQAVFAPRSDSVQSLALRPDGHQLAVGRFDGGLQLLAAADGKAEQTVLPVLAPKPATQPAPKPAPQAATQPVGASATASHTASPKAEKPPLPMVESVTPTRMTRGQTQRFNLTGKHLQQLTGVTASLPGIVATLEPLDGPPTQRILRVQIPATVEPGTVTLTLKATSGPVKPISLLVDRFPGRQEVGLRDSALTLPVSIHGEIARAGEVDAFAITLAAGQQVGVQLQHDASATFDPVLEWGTASGQRLGEGMGGLMAIRAPQAGDYRIWVRDRQYRGPGQYRLHLGPIPIVTGIFPRGGQAGTTRTVQLIGVNLPQESLPVAIPATAKIGGDLPVTLPPGILGQAKLRIGHVPEVHAPGMLPVPGVGNGRLDGIPAQIWKFPAKKGQRLILETHAARIGSPVDTIIDMLDESGQLLERATLRCQAKTTVAFRPHDSKKPGIRLDTWNELAMQDFIYINGELMKIDNLPANPDADCMFESVNNERRAYLGTSPRYHAAAEAVYKVSIHPPGSTFPPNGMPVFHLPVRNDDGGPGFGSDSMLEFDPPRDAVYQVRVRAADGVVNASMGAIASYRLTVRPPQPDFTVRFTPNAPAVWKGNGLPIGVQVERHDGFAEAISVELVDLPPGFRSQAGRVDADKWSSAITLFADAQATAPKPDSKPIRLIARAMVNGQEWVREFVGGVPTLRDPGDLQTRTVESAVEIRPGQETKLTVQIDRLGDFKGRVPLEVRGLPYGVRVMNIGLNGILVLPGQTSREVVLYAEPWVKPTSQPMVILSRSERKGTEHAAKPVLLRVVGP</sequence>
<dbReference type="InParanoid" id="A0A6C2YJP5"/>
<dbReference type="InterPro" id="IPR020472">
    <property type="entry name" value="WD40_PAC1"/>
</dbReference>
<feature type="repeat" description="WD" evidence="3">
    <location>
        <begin position="136"/>
        <end position="177"/>
    </location>
</feature>
<dbReference type="Proteomes" id="UP000464378">
    <property type="component" value="Chromosome"/>
</dbReference>
<dbReference type="InterPro" id="IPR019775">
    <property type="entry name" value="WD40_repeat_CS"/>
</dbReference>
<keyword evidence="1 3" id="KW-0853">WD repeat</keyword>
<dbReference type="AlphaFoldDB" id="A0A6C2YJP5"/>
<feature type="signal peptide" evidence="5">
    <location>
        <begin position="1"/>
        <end position="21"/>
    </location>
</feature>
<evidence type="ECO:0000256" key="2">
    <source>
        <dbReference type="ARBA" id="ARBA00022737"/>
    </source>
</evidence>
<gene>
    <name evidence="6" type="ORF">GMBLW1_23240</name>
</gene>
<organism evidence="6">
    <name type="scientific">Tuwongella immobilis</name>
    <dbReference type="NCBI Taxonomy" id="692036"/>
    <lineage>
        <taxon>Bacteria</taxon>
        <taxon>Pseudomonadati</taxon>
        <taxon>Planctomycetota</taxon>
        <taxon>Planctomycetia</taxon>
        <taxon>Gemmatales</taxon>
        <taxon>Gemmataceae</taxon>
        <taxon>Tuwongella</taxon>
    </lineage>
</organism>
<feature type="region of interest" description="Disordered" evidence="4">
    <location>
        <begin position="354"/>
        <end position="397"/>
    </location>
</feature>
<dbReference type="SMART" id="SM00320">
    <property type="entry name" value="WD40"/>
    <property type="match status" value="7"/>
</dbReference>
<proteinExistence type="predicted"/>